<dbReference type="VEuPathDB" id="PiroplasmaDB:BEWA_040360"/>
<comment type="caution">
    <text evidence="2">The sequence shown here is derived from an EMBL/GenBank/DDBJ whole genome shotgun (WGS) entry which is preliminary data.</text>
</comment>
<protein>
    <submittedName>
        <fullName evidence="2">Uncharacterized protein</fullName>
    </submittedName>
</protein>
<evidence type="ECO:0000256" key="1">
    <source>
        <dbReference type="SAM" id="MobiDB-lite"/>
    </source>
</evidence>
<sequence>MVAEGFVAGFQHGASALSGHAQSFWAELDMHLRVCQAAVMKTHDYALYMDACDLNGNCNFLVRNVYTPAAEWTARKASGLCCSMEFLDSKMEELHTQAKQAKNPYAAEELMDKLQALAMVREEFMKLVGSEVKTKDLKSDDRKHLAGSKVKVHAEPEAVHLEEEEVSA</sequence>
<reference evidence="2 3" key="1">
    <citation type="journal article" date="2012" name="BMC Genomics">
        <title>Comparative genomic analysis and phylogenetic position of Theileria equi.</title>
        <authorList>
            <person name="Kappmeyer L.S."/>
            <person name="Thiagarajan M."/>
            <person name="Herndon D.R."/>
            <person name="Ramsay J.D."/>
            <person name="Caler E."/>
            <person name="Djikeng A."/>
            <person name="Gillespie J.J."/>
            <person name="Lau A.O."/>
            <person name="Roalson E.H."/>
            <person name="Silva J.C."/>
            <person name="Silva M.G."/>
            <person name="Suarez C.E."/>
            <person name="Ueti M.W."/>
            <person name="Nene V.M."/>
            <person name="Mealey R.H."/>
            <person name="Knowles D.P."/>
            <person name="Brayton K.A."/>
        </authorList>
    </citation>
    <scope>NUCLEOTIDE SEQUENCE [LARGE SCALE GENOMIC DNA]</scope>
    <source>
        <strain evidence="2 3">WA</strain>
    </source>
</reference>
<dbReference type="AlphaFoldDB" id="L1LFR0"/>
<dbReference type="GeneID" id="15807446"/>
<evidence type="ECO:0000313" key="3">
    <source>
        <dbReference type="Proteomes" id="UP000031512"/>
    </source>
</evidence>
<organism evidence="2 3">
    <name type="scientific">Theileria equi strain WA</name>
    <dbReference type="NCBI Taxonomy" id="1537102"/>
    <lineage>
        <taxon>Eukaryota</taxon>
        <taxon>Sar</taxon>
        <taxon>Alveolata</taxon>
        <taxon>Apicomplexa</taxon>
        <taxon>Aconoidasida</taxon>
        <taxon>Piroplasmida</taxon>
        <taxon>Theileriidae</taxon>
        <taxon>Theileria</taxon>
    </lineage>
</organism>
<gene>
    <name evidence="2" type="ORF">BEWA_040360</name>
</gene>
<dbReference type="RefSeq" id="XP_004833450.1">
    <property type="nucleotide sequence ID" value="XM_004833393.1"/>
</dbReference>
<dbReference type="EMBL" id="ACOU01000002">
    <property type="protein sequence ID" value="EKX73998.1"/>
    <property type="molecule type" value="Genomic_DNA"/>
</dbReference>
<feature type="region of interest" description="Disordered" evidence="1">
    <location>
        <begin position="135"/>
        <end position="168"/>
    </location>
</feature>
<feature type="compositionally biased region" description="Basic and acidic residues" evidence="1">
    <location>
        <begin position="152"/>
        <end position="161"/>
    </location>
</feature>
<evidence type="ECO:0000313" key="2">
    <source>
        <dbReference type="EMBL" id="EKX73998.1"/>
    </source>
</evidence>
<dbReference type="Proteomes" id="UP000031512">
    <property type="component" value="Unassembled WGS sequence"/>
</dbReference>
<dbReference type="KEGG" id="beq:BEWA_040360"/>
<name>L1LFR0_THEEQ</name>
<proteinExistence type="predicted"/>
<keyword evidence="3" id="KW-1185">Reference proteome</keyword>
<accession>L1LFR0</accession>
<feature type="compositionally biased region" description="Basic and acidic residues" evidence="1">
    <location>
        <begin position="135"/>
        <end position="144"/>
    </location>
</feature>